<dbReference type="InterPro" id="IPR002550">
    <property type="entry name" value="CNNM"/>
</dbReference>
<sequence length="437" mass="48668">MHDLSQTLLYLSIAIGLILLNGFFVAAEFALVKVRISRIEQLRTDGKAFATTARWLASRLDESLSACQLGITMASLALGWVGEPAFAALVEPMLGWMGITDPRIIHILGFALAFTSITGLHLVVGEQFPKIFAIRRPEQMLLWCAAPLKFFYVILFPFLTVLNVVTAFLLRLVGISGASDHETVNTEEEIRALLQEAHIHGNLSRNEHSLINNVFEFDDLVVRRVMLPRGDVDFFDINDPVLALRELVRTTKHTRYPVCDRSLDKVLGVVHIKDLLAVPDSNANFDVRSIMRPPRKVPETMPISRVLRHFQATHQLMAFVIDEYGTITGMVTLENVLEKIVGEVDDEFDVSDPNIVPETEGDFIVSGTTPLDEARVRMSIPLLESDAADTISGLLTDCNQNILSQGDRIELAGATAEILDVKHGSATKVRFRIHHEE</sequence>
<feature type="domain" description="CBS" evidence="11">
    <location>
        <begin position="226"/>
        <end position="287"/>
    </location>
</feature>
<dbReference type="FunFam" id="3.10.580.10:FF:000002">
    <property type="entry name" value="Magnesium/cobalt efflux protein CorC"/>
    <property type="match status" value="1"/>
</dbReference>
<feature type="transmembrane region" description="Helical" evidence="10">
    <location>
        <begin position="12"/>
        <end position="32"/>
    </location>
</feature>
<evidence type="ECO:0000256" key="5">
    <source>
        <dbReference type="ARBA" id="ARBA00022989"/>
    </source>
</evidence>
<organism evidence="13 14">
    <name type="scientific">Rubripirellula reticaptiva</name>
    <dbReference type="NCBI Taxonomy" id="2528013"/>
    <lineage>
        <taxon>Bacteria</taxon>
        <taxon>Pseudomonadati</taxon>
        <taxon>Planctomycetota</taxon>
        <taxon>Planctomycetia</taxon>
        <taxon>Pirellulales</taxon>
        <taxon>Pirellulaceae</taxon>
        <taxon>Rubripirellula</taxon>
    </lineage>
</organism>
<dbReference type="Proteomes" id="UP000317977">
    <property type="component" value="Unassembled WGS sequence"/>
</dbReference>
<evidence type="ECO:0000256" key="9">
    <source>
        <dbReference type="PROSITE-ProRule" id="PRU01193"/>
    </source>
</evidence>
<dbReference type="Gene3D" id="3.10.580.10">
    <property type="entry name" value="CBS-domain"/>
    <property type="match status" value="1"/>
</dbReference>
<dbReference type="PROSITE" id="PS51371">
    <property type="entry name" value="CBS"/>
    <property type="match status" value="2"/>
</dbReference>
<evidence type="ECO:0000256" key="4">
    <source>
        <dbReference type="ARBA" id="ARBA00022737"/>
    </source>
</evidence>
<dbReference type="CDD" id="cd04590">
    <property type="entry name" value="CBS_pair_CorC_HlyC_assoc"/>
    <property type="match status" value="1"/>
</dbReference>
<dbReference type="InterPro" id="IPR044751">
    <property type="entry name" value="Ion_transp-like_CBS"/>
</dbReference>
<dbReference type="AlphaFoldDB" id="A0A5C6EE96"/>
<dbReference type="PANTHER" id="PTHR43099">
    <property type="entry name" value="UPF0053 PROTEIN YRKA"/>
    <property type="match status" value="1"/>
</dbReference>
<feature type="domain" description="CNNM transmembrane" evidence="12">
    <location>
        <begin position="3"/>
        <end position="207"/>
    </location>
</feature>
<evidence type="ECO:0000259" key="12">
    <source>
        <dbReference type="PROSITE" id="PS51846"/>
    </source>
</evidence>
<keyword evidence="5 9" id="KW-1133">Transmembrane helix</keyword>
<reference evidence="13 14" key="1">
    <citation type="submission" date="2019-02" db="EMBL/GenBank/DDBJ databases">
        <title>Deep-cultivation of Planctomycetes and their phenomic and genomic characterization uncovers novel biology.</title>
        <authorList>
            <person name="Wiegand S."/>
            <person name="Jogler M."/>
            <person name="Boedeker C."/>
            <person name="Pinto D."/>
            <person name="Vollmers J."/>
            <person name="Rivas-Marin E."/>
            <person name="Kohn T."/>
            <person name="Peeters S.H."/>
            <person name="Heuer A."/>
            <person name="Rast P."/>
            <person name="Oberbeckmann S."/>
            <person name="Bunk B."/>
            <person name="Jeske O."/>
            <person name="Meyerdierks A."/>
            <person name="Storesund J.E."/>
            <person name="Kallscheuer N."/>
            <person name="Luecker S."/>
            <person name="Lage O.M."/>
            <person name="Pohl T."/>
            <person name="Merkel B.J."/>
            <person name="Hornburger P."/>
            <person name="Mueller R.-W."/>
            <person name="Bruemmer F."/>
            <person name="Labrenz M."/>
            <person name="Spormann A.M."/>
            <person name="Op Den Camp H."/>
            <person name="Overmann J."/>
            <person name="Amann R."/>
            <person name="Jetten M.S.M."/>
            <person name="Mascher T."/>
            <person name="Medema M.H."/>
            <person name="Devos D.P."/>
            <person name="Kaster A.-K."/>
            <person name="Ovreas L."/>
            <person name="Rohde M."/>
            <person name="Galperin M.Y."/>
            <person name="Jogler C."/>
        </authorList>
    </citation>
    <scope>NUCLEOTIDE SEQUENCE [LARGE SCALE GENOMIC DNA]</scope>
    <source>
        <strain evidence="13 14">Poly59</strain>
    </source>
</reference>
<feature type="transmembrane region" description="Helical" evidence="10">
    <location>
        <begin position="150"/>
        <end position="170"/>
    </location>
</feature>
<dbReference type="RefSeq" id="WP_146537399.1">
    <property type="nucleotide sequence ID" value="NZ_SJPX01000006.1"/>
</dbReference>
<proteinExistence type="predicted"/>
<evidence type="ECO:0000256" key="10">
    <source>
        <dbReference type="SAM" id="Phobius"/>
    </source>
</evidence>
<evidence type="ECO:0000256" key="1">
    <source>
        <dbReference type="ARBA" id="ARBA00004651"/>
    </source>
</evidence>
<dbReference type="PANTHER" id="PTHR43099:SF5">
    <property type="entry name" value="HLYC_CORC FAMILY TRANSPORTER"/>
    <property type="match status" value="1"/>
</dbReference>
<dbReference type="Pfam" id="PF00571">
    <property type="entry name" value="CBS"/>
    <property type="match status" value="2"/>
</dbReference>
<dbReference type="InterPro" id="IPR016169">
    <property type="entry name" value="FAD-bd_PCMH_sub2"/>
</dbReference>
<comment type="subcellular location">
    <subcellularLocation>
        <location evidence="1">Cell membrane</location>
        <topology evidence="1">Multi-pass membrane protein</topology>
    </subcellularLocation>
</comment>
<accession>A0A5C6EE96</accession>
<comment type="caution">
    <text evidence="13">The sequence shown here is derived from an EMBL/GenBank/DDBJ whole genome shotgun (WGS) entry which is preliminary data.</text>
</comment>
<dbReference type="GO" id="GO:0050660">
    <property type="term" value="F:flavin adenine dinucleotide binding"/>
    <property type="evidence" value="ECO:0007669"/>
    <property type="project" value="InterPro"/>
</dbReference>
<dbReference type="InterPro" id="IPR000644">
    <property type="entry name" value="CBS_dom"/>
</dbReference>
<keyword evidence="14" id="KW-1185">Reference proteome</keyword>
<name>A0A5C6EE96_9BACT</name>
<dbReference type="EMBL" id="SJPX01000006">
    <property type="protein sequence ID" value="TWU46980.1"/>
    <property type="molecule type" value="Genomic_DNA"/>
</dbReference>
<keyword evidence="7 9" id="KW-0472">Membrane</keyword>
<evidence type="ECO:0000256" key="6">
    <source>
        <dbReference type="ARBA" id="ARBA00023122"/>
    </source>
</evidence>
<dbReference type="GO" id="GO:0005886">
    <property type="term" value="C:plasma membrane"/>
    <property type="evidence" value="ECO:0007669"/>
    <property type="project" value="UniProtKB-SubCell"/>
</dbReference>
<dbReference type="SUPFAM" id="SSF54631">
    <property type="entry name" value="CBS-domain pair"/>
    <property type="match status" value="1"/>
</dbReference>
<feature type="transmembrane region" description="Helical" evidence="10">
    <location>
        <begin position="104"/>
        <end position="124"/>
    </location>
</feature>
<feature type="domain" description="CBS" evidence="11">
    <location>
        <begin position="290"/>
        <end position="347"/>
    </location>
</feature>
<dbReference type="SUPFAM" id="SSF56176">
    <property type="entry name" value="FAD-binding/transporter-associated domain-like"/>
    <property type="match status" value="1"/>
</dbReference>
<keyword evidence="2" id="KW-1003">Cell membrane</keyword>
<dbReference type="InterPro" id="IPR046342">
    <property type="entry name" value="CBS_dom_sf"/>
</dbReference>
<keyword evidence="3 9" id="KW-0812">Transmembrane</keyword>
<dbReference type="Pfam" id="PF01595">
    <property type="entry name" value="CNNM"/>
    <property type="match status" value="1"/>
</dbReference>
<dbReference type="Pfam" id="PF03471">
    <property type="entry name" value="CorC_HlyC"/>
    <property type="match status" value="1"/>
</dbReference>
<gene>
    <name evidence="13" type="primary">tlyC</name>
    <name evidence="13" type="ORF">Poly59_59540</name>
</gene>
<evidence type="ECO:0000256" key="3">
    <source>
        <dbReference type="ARBA" id="ARBA00022692"/>
    </source>
</evidence>
<evidence type="ECO:0000259" key="11">
    <source>
        <dbReference type="PROSITE" id="PS51371"/>
    </source>
</evidence>
<dbReference type="Gene3D" id="3.30.465.10">
    <property type="match status" value="1"/>
</dbReference>
<protein>
    <submittedName>
        <fullName evidence="13">Hemolysin C</fullName>
    </submittedName>
</protein>
<dbReference type="PROSITE" id="PS51846">
    <property type="entry name" value="CNNM"/>
    <property type="match status" value="1"/>
</dbReference>
<evidence type="ECO:0000313" key="14">
    <source>
        <dbReference type="Proteomes" id="UP000317977"/>
    </source>
</evidence>
<evidence type="ECO:0000256" key="7">
    <source>
        <dbReference type="ARBA" id="ARBA00023136"/>
    </source>
</evidence>
<dbReference type="InterPro" id="IPR051676">
    <property type="entry name" value="UPF0053_domain"/>
</dbReference>
<evidence type="ECO:0000256" key="2">
    <source>
        <dbReference type="ARBA" id="ARBA00022475"/>
    </source>
</evidence>
<keyword evidence="4" id="KW-0677">Repeat</keyword>
<dbReference type="InterPro" id="IPR036318">
    <property type="entry name" value="FAD-bd_PCMH-like_sf"/>
</dbReference>
<dbReference type="InterPro" id="IPR005170">
    <property type="entry name" value="Transptr-assoc_dom"/>
</dbReference>
<dbReference type="OrthoDB" id="9798188at2"/>
<evidence type="ECO:0000256" key="8">
    <source>
        <dbReference type="PROSITE-ProRule" id="PRU00703"/>
    </source>
</evidence>
<evidence type="ECO:0000313" key="13">
    <source>
        <dbReference type="EMBL" id="TWU46980.1"/>
    </source>
</evidence>
<dbReference type="SMART" id="SM01091">
    <property type="entry name" value="CorC_HlyC"/>
    <property type="match status" value="1"/>
</dbReference>
<keyword evidence="6 8" id="KW-0129">CBS domain</keyword>